<proteinExistence type="predicted"/>
<sequence>MYLMERLFNNDYSLTEVGKWLDIGFSKYLEKIFTEYSEYSIRELSHLLTLAVQLIECEFILRDRDRECELISHRGDKENVS</sequence>
<gene>
    <name evidence="1" type="ORF">LCGC14_0548800</name>
</gene>
<name>A0A0F9RQQ6_9ZZZZ</name>
<organism evidence="1">
    <name type="scientific">marine sediment metagenome</name>
    <dbReference type="NCBI Taxonomy" id="412755"/>
    <lineage>
        <taxon>unclassified sequences</taxon>
        <taxon>metagenomes</taxon>
        <taxon>ecological metagenomes</taxon>
    </lineage>
</organism>
<evidence type="ECO:0000313" key="1">
    <source>
        <dbReference type="EMBL" id="KKN58785.1"/>
    </source>
</evidence>
<comment type="caution">
    <text evidence="1">The sequence shown here is derived from an EMBL/GenBank/DDBJ whole genome shotgun (WGS) entry which is preliminary data.</text>
</comment>
<accession>A0A0F9RQQ6</accession>
<dbReference type="AlphaFoldDB" id="A0A0F9RQQ6"/>
<dbReference type="EMBL" id="LAZR01000748">
    <property type="protein sequence ID" value="KKN58785.1"/>
    <property type="molecule type" value="Genomic_DNA"/>
</dbReference>
<protein>
    <submittedName>
        <fullName evidence="1">Uncharacterized protein</fullName>
    </submittedName>
</protein>
<reference evidence="1" key="1">
    <citation type="journal article" date="2015" name="Nature">
        <title>Complex archaea that bridge the gap between prokaryotes and eukaryotes.</title>
        <authorList>
            <person name="Spang A."/>
            <person name="Saw J.H."/>
            <person name="Jorgensen S.L."/>
            <person name="Zaremba-Niedzwiedzka K."/>
            <person name="Martijn J."/>
            <person name="Lind A.E."/>
            <person name="van Eijk R."/>
            <person name="Schleper C."/>
            <person name="Guy L."/>
            <person name="Ettema T.J."/>
        </authorList>
    </citation>
    <scope>NUCLEOTIDE SEQUENCE</scope>
</reference>